<reference evidence="12 13" key="1">
    <citation type="submission" date="2019-10" db="EMBL/GenBank/DDBJ databases">
        <title>Streptomyces smaragdinus sp. nov. and Streptomyces fabii sp. nov., isolated from the gut of fungus growing-termite Macrotermes natalensis.</title>
        <authorList>
            <person name="Schwitalla J."/>
            <person name="Benndorf R."/>
            <person name="Martin K."/>
            <person name="De Beer W."/>
            <person name="Kaster A.-K."/>
            <person name="Vollmers J."/>
            <person name="Poulsen M."/>
            <person name="Beemelmanns C."/>
        </authorList>
    </citation>
    <scope>NUCLEOTIDE SEQUENCE [LARGE SCALE GENOMIC DNA]</scope>
    <source>
        <strain evidence="12 13">RB5</strain>
    </source>
</reference>
<feature type="chain" id="PRO_5029693088" description="Chaplin domain-containing protein" evidence="10">
    <location>
        <begin position="29"/>
        <end position="244"/>
    </location>
</feature>
<evidence type="ECO:0000259" key="11">
    <source>
        <dbReference type="PROSITE" id="PS51884"/>
    </source>
</evidence>
<dbReference type="RefSeq" id="WP_153452846.1">
    <property type="nucleotide sequence ID" value="NZ_WEGJ01000011.1"/>
</dbReference>
<evidence type="ECO:0000256" key="5">
    <source>
        <dbReference type="ARBA" id="ARBA00022889"/>
    </source>
</evidence>
<keyword evidence="9" id="KW-0812">Transmembrane</keyword>
<accession>A0A7K0CIU5</accession>
<feature type="compositionally biased region" description="Polar residues" evidence="8">
    <location>
        <begin position="206"/>
        <end position="215"/>
    </location>
</feature>
<feature type="region of interest" description="Disordered" evidence="8">
    <location>
        <begin position="139"/>
        <end position="219"/>
    </location>
</feature>
<evidence type="ECO:0000256" key="1">
    <source>
        <dbReference type="ARBA" id="ARBA00004191"/>
    </source>
</evidence>
<evidence type="ECO:0000256" key="9">
    <source>
        <dbReference type="SAM" id="Phobius"/>
    </source>
</evidence>
<comment type="caution">
    <text evidence="12">The sequence shown here is derived from an EMBL/GenBank/DDBJ whole genome shotgun (WGS) entry which is preliminary data.</text>
</comment>
<protein>
    <recommendedName>
        <fullName evidence="11">Chaplin domain-containing protein</fullName>
    </recommendedName>
</protein>
<feature type="domain" description="Chaplin" evidence="11">
    <location>
        <begin position="39"/>
        <end position="79"/>
    </location>
</feature>
<keyword evidence="6 7" id="KW-0034">Amyloid</keyword>
<keyword evidence="9" id="KW-1133">Transmembrane helix</keyword>
<dbReference type="PROSITE" id="PS51318">
    <property type="entry name" value="TAT"/>
    <property type="match status" value="1"/>
</dbReference>
<dbReference type="Proteomes" id="UP000466345">
    <property type="component" value="Unassembled WGS sequence"/>
</dbReference>
<dbReference type="Pfam" id="PF03777">
    <property type="entry name" value="ChpA-C"/>
    <property type="match status" value="2"/>
</dbReference>
<keyword evidence="13" id="KW-1185">Reference proteome</keyword>
<sequence length="244" mass="23292">MRHVARKSLLTVAAAGGVLAVTGGAAFADSGADGTANGSPGIVSGNAVQAPIHIPVNVCGNTVNVIGLLNPASGNDCANSGGGTRTAPGGGSSAEGSAKDSPGIGSGNVIQAPVDVPVNVCGNSVNVVGAGNAALGNSCENVSHGHRRPPGTPENPPGTPENPPGTPENPPGTPENPPGTPETPPGTPGTPETPGTPDTPAVPEGPTQQLAQTGSGLPLGVALPAVGGLLLGGTVLYRRARSAA</sequence>
<evidence type="ECO:0000256" key="8">
    <source>
        <dbReference type="SAM" id="MobiDB-lite"/>
    </source>
</evidence>
<gene>
    <name evidence="12" type="ORF">SRB5_34070</name>
</gene>
<dbReference type="EMBL" id="WEGJ01000011">
    <property type="protein sequence ID" value="MQY13263.1"/>
    <property type="molecule type" value="Genomic_DNA"/>
</dbReference>
<evidence type="ECO:0000256" key="7">
    <source>
        <dbReference type="PROSITE-ProRule" id="PRU01232"/>
    </source>
</evidence>
<dbReference type="InterPro" id="IPR005528">
    <property type="entry name" value="ChpA-H"/>
</dbReference>
<feature type="region of interest" description="Disordered" evidence="8">
    <location>
        <begin position="80"/>
        <end position="108"/>
    </location>
</feature>
<evidence type="ECO:0000256" key="3">
    <source>
        <dbReference type="ARBA" id="ARBA00022525"/>
    </source>
</evidence>
<keyword evidence="3" id="KW-0964">Secreted</keyword>
<dbReference type="AlphaFoldDB" id="A0A7K0CIU5"/>
<feature type="compositionally biased region" description="Gly residues" evidence="8">
    <location>
        <begin position="80"/>
        <end position="93"/>
    </location>
</feature>
<evidence type="ECO:0000256" key="2">
    <source>
        <dbReference type="ARBA" id="ARBA00022512"/>
    </source>
</evidence>
<organism evidence="12 13">
    <name type="scientific">Streptomyces smaragdinus</name>
    <dbReference type="NCBI Taxonomy" id="2585196"/>
    <lineage>
        <taxon>Bacteria</taxon>
        <taxon>Bacillati</taxon>
        <taxon>Actinomycetota</taxon>
        <taxon>Actinomycetes</taxon>
        <taxon>Kitasatosporales</taxon>
        <taxon>Streptomycetaceae</taxon>
        <taxon>Streptomyces</taxon>
    </lineage>
</organism>
<evidence type="ECO:0000256" key="4">
    <source>
        <dbReference type="ARBA" id="ARBA00022729"/>
    </source>
</evidence>
<keyword evidence="5" id="KW-0130">Cell adhesion</keyword>
<dbReference type="OrthoDB" id="3544424at2"/>
<evidence type="ECO:0000256" key="6">
    <source>
        <dbReference type="ARBA" id="ARBA00023087"/>
    </source>
</evidence>
<feature type="transmembrane region" description="Helical" evidence="9">
    <location>
        <begin position="216"/>
        <end position="237"/>
    </location>
</feature>
<name>A0A7K0CIU5_9ACTN</name>
<keyword evidence="9" id="KW-0472">Membrane</keyword>
<dbReference type="GO" id="GO:0007155">
    <property type="term" value="P:cell adhesion"/>
    <property type="evidence" value="ECO:0007669"/>
    <property type="project" value="UniProtKB-KW"/>
</dbReference>
<evidence type="ECO:0000313" key="12">
    <source>
        <dbReference type="EMBL" id="MQY13263.1"/>
    </source>
</evidence>
<comment type="subcellular location">
    <subcellularLocation>
        <location evidence="1">Secreted</location>
        <location evidence="1">Cell wall</location>
    </subcellularLocation>
</comment>
<feature type="domain" description="Chaplin" evidence="11">
    <location>
        <begin position="101"/>
        <end position="141"/>
    </location>
</feature>
<evidence type="ECO:0000256" key="10">
    <source>
        <dbReference type="SAM" id="SignalP"/>
    </source>
</evidence>
<dbReference type="InterPro" id="IPR006311">
    <property type="entry name" value="TAT_signal"/>
</dbReference>
<evidence type="ECO:0000313" key="13">
    <source>
        <dbReference type="Proteomes" id="UP000466345"/>
    </source>
</evidence>
<proteinExistence type="predicted"/>
<keyword evidence="2" id="KW-0134">Cell wall</keyword>
<keyword evidence="4 10" id="KW-0732">Signal</keyword>
<dbReference type="PROSITE" id="PS51884">
    <property type="entry name" value="CHAPLIN"/>
    <property type="match status" value="2"/>
</dbReference>
<feature type="signal peptide" evidence="10">
    <location>
        <begin position="1"/>
        <end position="28"/>
    </location>
</feature>
<feature type="compositionally biased region" description="Pro residues" evidence="8">
    <location>
        <begin position="150"/>
        <end position="188"/>
    </location>
</feature>